<reference evidence="11" key="1">
    <citation type="submission" date="2019-04" db="EMBL/GenBank/DDBJ databases">
        <title>Evolution of Biomass-Degrading Anaerobic Consortia Revealed by Metagenomics.</title>
        <authorList>
            <person name="Peng X."/>
        </authorList>
    </citation>
    <scope>NUCLEOTIDE SEQUENCE</scope>
    <source>
        <strain evidence="11">SIG14</strain>
    </source>
</reference>
<comment type="cofactor">
    <cofactor evidence="1 8">
        <name>Mg(2+)</name>
        <dbReference type="ChEBI" id="CHEBI:18420"/>
    </cofactor>
</comment>
<dbReference type="GO" id="GO:0005524">
    <property type="term" value="F:ATP binding"/>
    <property type="evidence" value="ECO:0007669"/>
    <property type="project" value="UniProtKB-KW"/>
</dbReference>
<comment type="function">
    <text evidence="8">Catalyzes the transformation of pimelate into pimeloyl-CoA with concomitant hydrolysis of ATP to AMP.</text>
</comment>
<protein>
    <recommendedName>
        <fullName evidence="8 9">6-carboxyhexanoate--CoA ligase</fullName>
        <ecNumber evidence="8 9">6.2.1.14</ecNumber>
    </recommendedName>
    <alternativeName>
        <fullName evidence="8">Pimeloyl-CoA synthase</fullName>
    </alternativeName>
</protein>
<gene>
    <name evidence="8" type="primary">bioW</name>
    <name evidence="11" type="ORF">E7Z75_03985</name>
</gene>
<keyword evidence="4 8" id="KW-0547">Nucleotide-binding</keyword>
<comment type="pathway">
    <text evidence="8">Metabolic intermediate metabolism; pimeloyl-CoA biosynthesis; pimeloyl-CoA from pimelate: step 1/1.</text>
</comment>
<organism evidence="11 12">
    <name type="scientific">Methanobrevibacter olleyae</name>
    <dbReference type="NCBI Taxonomy" id="294671"/>
    <lineage>
        <taxon>Archaea</taxon>
        <taxon>Methanobacteriati</taxon>
        <taxon>Methanobacteriota</taxon>
        <taxon>Methanomada group</taxon>
        <taxon>Methanobacteria</taxon>
        <taxon>Methanobacteriales</taxon>
        <taxon>Methanobacteriaceae</taxon>
        <taxon>Methanobrevibacter</taxon>
    </lineage>
</organism>
<dbReference type="NCBIfam" id="NF002360">
    <property type="entry name" value="PRK01322.1"/>
    <property type="match status" value="1"/>
</dbReference>
<comment type="similarity">
    <text evidence="8">Belongs to the BioW family.</text>
</comment>
<sequence>MMYSIKMRCSKGGPHEEGGKHISGAERILREDEIEEELINVYRRAITHERGKPDFINLKIEKIDDDAIIYKKRLSINQHHVDSKEKGLDLAKELLMENAVSEESAEIAIQTLQDLKESMHGAMLIDKDTGERIDNKGIKGVRVTGIASADIENYKESLKNDGREGLHLEEALILASKTASCKGIVAELCWSDDPSYVIGYVGTKDNYERIPILKEEGNPIGGRVFFVDTKQLKDDYTLDDLIDYLEKQVVLIE</sequence>
<dbReference type="HAMAP" id="MF_00668">
    <property type="entry name" value="BioW"/>
    <property type="match status" value="1"/>
</dbReference>
<dbReference type="InterPro" id="IPR005499">
    <property type="entry name" value="BioW"/>
</dbReference>
<dbReference type="Pfam" id="PF03744">
    <property type="entry name" value="BioW"/>
    <property type="match status" value="1"/>
</dbReference>
<evidence type="ECO:0000313" key="12">
    <source>
        <dbReference type="Proteomes" id="UP000732619"/>
    </source>
</evidence>
<dbReference type="AlphaFoldDB" id="A0A8T3VXB4"/>
<keyword evidence="7 8" id="KW-0460">Magnesium</keyword>
<keyword evidence="5 8" id="KW-0093">Biotin biosynthesis</keyword>
<keyword evidence="3 8" id="KW-0436">Ligase</keyword>
<evidence type="ECO:0000256" key="2">
    <source>
        <dbReference type="ARBA" id="ARBA00011738"/>
    </source>
</evidence>
<keyword evidence="6 8" id="KW-0067">ATP-binding</keyword>
<evidence type="ECO:0000256" key="6">
    <source>
        <dbReference type="ARBA" id="ARBA00022840"/>
    </source>
</evidence>
<comment type="subunit">
    <text evidence="2 8">Homodimer.</text>
</comment>
<evidence type="ECO:0000256" key="5">
    <source>
        <dbReference type="ARBA" id="ARBA00022756"/>
    </source>
</evidence>
<feature type="region of interest" description="Disordered" evidence="10">
    <location>
        <begin position="1"/>
        <end position="20"/>
    </location>
</feature>
<accession>A0A8T3VXB4</accession>
<dbReference type="GO" id="GO:0009102">
    <property type="term" value="P:biotin biosynthetic process"/>
    <property type="evidence" value="ECO:0007669"/>
    <property type="project" value="UniProtKB-UniRule"/>
</dbReference>
<dbReference type="NCBIfam" id="TIGR01204">
    <property type="entry name" value="bioW"/>
    <property type="match status" value="1"/>
</dbReference>
<evidence type="ECO:0000256" key="3">
    <source>
        <dbReference type="ARBA" id="ARBA00022598"/>
    </source>
</evidence>
<evidence type="ECO:0000256" key="1">
    <source>
        <dbReference type="ARBA" id="ARBA00001946"/>
    </source>
</evidence>
<name>A0A8T3VXB4_METOL</name>
<dbReference type="EMBL" id="SUTG01000013">
    <property type="protein sequence ID" value="MBE6512299.1"/>
    <property type="molecule type" value="Genomic_DNA"/>
</dbReference>
<evidence type="ECO:0000256" key="4">
    <source>
        <dbReference type="ARBA" id="ARBA00022741"/>
    </source>
</evidence>
<dbReference type="GO" id="GO:0042410">
    <property type="term" value="F:6-carboxyhexanoate-CoA ligase activity"/>
    <property type="evidence" value="ECO:0007669"/>
    <property type="project" value="UniProtKB-UniRule"/>
</dbReference>
<comment type="caution">
    <text evidence="11">The sequence shown here is derived from an EMBL/GenBank/DDBJ whole genome shotgun (WGS) entry which is preliminary data.</text>
</comment>
<evidence type="ECO:0000256" key="10">
    <source>
        <dbReference type="SAM" id="MobiDB-lite"/>
    </source>
</evidence>
<evidence type="ECO:0000256" key="9">
    <source>
        <dbReference type="NCBIfam" id="TIGR01204"/>
    </source>
</evidence>
<dbReference type="EC" id="6.2.1.14" evidence="8 9"/>
<proteinExistence type="inferred from homology"/>
<evidence type="ECO:0000256" key="8">
    <source>
        <dbReference type="HAMAP-Rule" id="MF_00668"/>
    </source>
</evidence>
<evidence type="ECO:0000313" key="11">
    <source>
        <dbReference type="EMBL" id="MBE6512299.1"/>
    </source>
</evidence>
<dbReference type="GO" id="GO:0000287">
    <property type="term" value="F:magnesium ion binding"/>
    <property type="evidence" value="ECO:0007669"/>
    <property type="project" value="UniProtKB-UniRule"/>
</dbReference>
<comment type="catalytic activity">
    <reaction evidence="8">
        <text>heptanedioate + ATP + CoA = 6-carboxyhexanoyl-CoA + AMP + diphosphate</text>
        <dbReference type="Rhea" id="RHEA:14781"/>
        <dbReference type="ChEBI" id="CHEBI:30616"/>
        <dbReference type="ChEBI" id="CHEBI:33019"/>
        <dbReference type="ChEBI" id="CHEBI:36165"/>
        <dbReference type="ChEBI" id="CHEBI:57287"/>
        <dbReference type="ChEBI" id="CHEBI:57360"/>
        <dbReference type="ChEBI" id="CHEBI:456215"/>
        <dbReference type="EC" id="6.2.1.14"/>
    </reaction>
</comment>
<evidence type="ECO:0000256" key="7">
    <source>
        <dbReference type="ARBA" id="ARBA00022842"/>
    </source>
</evidence>
<dbReference type="Proteomes" id="UP000732619">
    <property type="component" value="Unassembled WGS sequence"/>
</dbReference>